<dbReference type="InterPro" id="IPR001296">
    <property type="entry name" value="Glyco_trans_1"/>
</dbReference>
<proteinExistence type="predicted"/>
<evidence type="ECO:0000313" key="3">
    <source>
        <dbReference type="EMBL" id="MFC3713953.1"/>
    </source>
</evidence>
<dbReference type="InterPro" id="IPR050194">
    <property type="entry name" value="Glycosyltransferase_grp1"/>
</dbReference>
<evidence type="ECO:0000259" key="1">
    <source>
        <dbReference type="Pfam" id="PF00534"/>
    </source>
</evidence>
<dbReference type="Pfam" id="PF13439">
    <property type="entry name" value="Glyco_transf_4"/>
    <property type="match status" value="1"/>
</dbReference>
<dbReference type="SUPFAM" id="SSF53756">
    <property type="entry name" value="UDP-Glycosyltransferase/glycogen phosphorylase"/>
    <property type="match status" value="1"/>
</dbReference>
<dbReference type="EMBL" id="JBHRXV010000011">
    <property type="protein sequence ID" value="MFC3713953.1"/>
    <property type="molecule type" value="Genomic_DNA"/>
</dbReference>
<name>A0ABV7XFA2_9SPHN</name>
<evidence type="ECO:0000259" key="2">
    <source>
        <dbReference type="Pfam" id="PF13439"/>
    </source>
</evidence>
<feature type="domain" description="Glycosyltransferase subfamily 4-like N-terminal" evidence="2">
    <location>
        <begin position="78"/>
        <end position="202"/>
    </location>
</feature>
<gene>
    <name evidence="3" type="ORF">ACFOMD_15375</name>
</gene>
<dbReference type="Proteomes" id="UP001595615">
    <property type="component" value="Unassembled WGS sequence"/>
</dbReference>
<accession>A0ABV7XFA2</accession>
<keyword evidence="4" id="KW-1185">Reference proteome</keyword>
<dbReference type="Gene3D" id="3.40.50.2000">
    <property type="entry name" value="Glycogen Phosphorylase B"/>
    <property type="match status" value="2"/>
</dbReference>
<comment type="caution">
    <text evidence="3">The sequence shown here is derived from an EMBL/GenBank/DDBJ whole genome shotgun (WGS) entry which is preliminary data.</text>
</comment>
<dbReference type="PANTHER" id="PTHR45947:SF15">
    <property type="entry name" value="TEICHURONIC ACID BIOSYNTHESIS GLYCOSYLTRANSFERASE TUAC-RELATED"/>
    <property type="match status" value="1"/>
</dbReference>
<feature type="domain" description="Glycosyl transferase family 1" evidence="1">
    <location>
        <begin position="208"/>
        <end position="369"/>
    </location>
</feature>
<reference evidence="4" key="1">
    <citation type="journal article" date="2019" name="Int. J. Syst. Evol. Microbiol.">
        <title>The Global Catalogue of Microorganisms (GCM) 10K type strain sequencing project: providing services to taxonomists for standard genome sequencing and annotation.</title>
        <authorList>
            <consortium name="The Broad Institute Genomics Platform"/>
            <consortium name="The Broad Institute Genome Sequencing Center for Infectious Disease"/>
            <person name="Wu L."/>
            <person name="Ma J."/>
        </authorList>
    </citation>
    <scope>NUCLEOTIDE SEQUENCE [LARGE SCALE GENOMIC DNA]</scope>
    <source>
        <strain evidence="4">KCTC 42644</strain>
    </source>
</reference>
<keyword evidence="3" id="KW-0808">Transferase</keyword>
<evidence type="ECO:0000313" key="4">
    <source>
        <dbReference type="Proteomes" id="UP001595615"/>
    </source>
</evidence>
<dbReference type="EC" id="2.4.-.-" evidence="3"/>
<dbReference type="GO" id="GO:0016757">
    <property type="term" value="F:glycosyltransferase activity"/>
    <property type="evidence" value="ECO:0007669"/>
    <property type="project" value="UniProtKB-KW"/>
</dbReference>
<keyword evidence="3" id="KW-0328">Glycosyltransferase</keyword>
<dbReference type="PANTHER" id="PTHR45947">
    <property type="entry name" value="SULFOQUINOVOSYL TRANSFERASE SQD2"/>
    <property type="match status" value="1"/>
</dbReference>
<organism evidence="3 4">
    <name type="scientific">Sphingoaurantiacus capsulatus</name>
    <dbReference type="NCBI Taxonomy" id="1771310"/>
    <lineage>
        <taxon>Bacteria</taxon>
        <taxon>Pseudomonadati</taxon>
        <taxon>Pseudomonadota</taxon>
        <taxon>Alphaproteobacteria</taxon>
        <taxon>Sphingomonadales</taxon>
        <taxon>Sphingosinicellaceae</taxon>
        <taxon>Sphingoaurantiacus</taxon>
    </lineage>
</organism>
<dbReference type="InterPro" id="IPR028098">
    <property type="entry name" value="Glyco_trans_4-like_N"/>
</dbReference>
<dbReference type="Pfam" id="PF00534">
    <property type="entry name" value="Glycos_transf_1"/>
    <property type="match status" value="1"/>
</dbReference>
<sequence>MLRVLTLSTLYPNAVRPTFGVFIEGQTSRLAARPDVDLRVVSPLGLAPFPFDRGAQHAALKTLPREEDWNGVRVLRPHFLAIPSIGWRFNPAFVEAAALRAVERLRSQGFVPDVIDAEFFFPDGIAAARLGKRLGIPVSIKARGSDIHYWGERPKVRAQLVEAADSADGLLAVSEAMKADMVALGMPAEKIRVHYTGVDLDRFRPQDRWEAKAKYGITGLLAVSVGNLIRLKGHEIAAGAVGKMKGLTLFVVGTGDDEMWIRRQAAATEEPRRIRFLGTVPHAEMPDLLAAADLLVHASAREGLANVWVEALACGTPVVASDVGSIREVIDRPEAGRIVSERSAGAFAGAIGRLLSQEPDPDAARRTAERFGWARNTETLYAHLAGIAGR</sequence>
<dbReference type="RefSeq" id="WP_380862938.1">
    <property type="nucleotide sequence ID" value="NZ_JBHRXV010000011.1"/>
</dbReference>
<protein>
    <submittedName>
        <fullName evidence="3">Glycosyltransferase</fullName>
        <ecNumber evidence="3">2.4.-.-</ecNumber>
    </submittedName>
</protein>